<keyword evidence="1" id="KW-0812">Transmembrane</keyword>
<organism evidence="2 3">
    <name type="scientific">Bacillus phage Mgbh1</name>
    <dbReference type="NCBI Taxonomy" id="1796993"/>
    <lineage>
        <taxon>Viruses</taxon>
        <taxon>Duplodnaviria</taxon>
        <taxon>Heunggongvirae</taxon>
        <taxon>Uroviricota</taxon>
        <taxon>Caudoviricetes</taxon>
        <taxon>Magadivirus</taxon>
        <taxon>Magadivirus Mgbh1</taxon>
    </lineage>
</organism>
<dbReference type="GeneID" id="40070737"/>
<dbReference type="OrthoDB" id="29329at10239"/>
<accession>A0A142F1N6</accession>
<keyword evidence="1" id="KW-1133">Transmembrane helix</keyword>
<reference evidence="2 3" key="1">
    <citation type="submission" date="2016-02" db="EMBL/GenBank/DDBJ databases">
        <title>Isolation and characterization of bacteriophages from East Africa Rift Valley soda lakes.</title>
        <authorList>
            <person name="van Zyl L.J."/>
            <person name="Nemavhulani S."/>
            <person name="Cowan D.A."/>
            <person name="Trindade M.I."/>
        </authorList>
    </citation>
    <scope>NUCLEOTIDE SEQUENCE [LARGE SCALE GENOMIC DNA]</scope>
</reference>
<keyword evidence="3" id="KW-1185">Reference proteome</keyword>
<dbReference type="Proteomes" id="UP000224134">
    <property type="component" value="Segment"/>
</dbReference>
<dbReference type="EMBL" id="KU665491">
    <property type="protein sequence ID" value="AMQ66693.1"/>
    <property type="molecule type" value="Genomic_DNA"/>
</dbReference>
<dbReference type="Pfam" id="PF04531">
    <property type="entry name" value="Phage_holin_1"/>
    <property type="match status" value="1"/>
</dbReference>
<name>A0A142F1N6_9CAUD</name>
<evidence type="ECO:0000313" key="3">
    <source>
        <dbReference type="Proteomes" id="UP000224134"/>
    </source>
</evidence>
<evidence type="ECO:0000256" key="1">
    <source>
        <dbReference type="SAM" id="Phobius"/>
    </source>
</evidence>
<dbReference type="RefSeq" id="YP_009595179.1">
    <property type="nucleotide sequence ID" value="NC_041879.1"/>
</dbReference>
<feature type="transmembrane region" description="Helical" evidence="1">
    <location>
        <begin position="14"/>
        <end position="32"/>
    </location>
</feature>
<dbReference type="InterPro" id="IPR006485">
    <property type="entry name" value="Phage-like_holin"/>
</dbReference>
<protein>
    <submittedName>
        <fullName evidence="2">Holin</fullName>
    </submittedName>
</protein>
<keyword evidence="1" id="KW-0472">Membrane</keyword>
<proteinExistence type="predicted"/>
<sequence length="93" mass="10287">MKINWKVRLNNPNFIAQIVLSVIIPILAYMGLTLEDLTTWRAVGNVILEALRNPYVLGLVAVSVYNAVSDPTTASIGDSQQALTYEKPRKDEA</sequence>
<evidence type="ECO:0000313" key="2">
    <source>
        <dbReference type="EMBL" id="AMQ66693.1"/>
    </source>
</evidence>
<dbReference type="KEGG" id="vg:40070737"/>